<dbReference type="SUPFAM" id="SSF53613">
    <property type="entry name" value="Ribokinase-like"/>
    <property type="match status" value="1"/>
</dbReference>
<feature type="domain" description="Carbohydrate kinase PfkB" evidence="4">
    <location>
        <begin position="3"/>
        <end position="313"/>
    </location>
</feature>
<dbReference type="InterPro" id="IPR052700">
    <property type="entry name" value="Carb_kinase_PfkB-like"/>
</dbReference>
<dbReference type="PANTHER" id="PTHR43320">
    <property type="entry name" value="SUGAR KINASE"/>
    <property type="match status" value="1"/>
</dbReference>
<keyword evidence="3 5" id="KW-0418">Kinase</keyword>
<comment type="caution">
    <text evidence="5">The sequence shown here is derived from an EMBL/GenBank/DDBJ whole genome shotgun (WGS) entry which is preliminary data.</text>
</comment>
<dbReference type="RefSeq" id="WP_374037349.1">
    <property type="nucleotide sequence ID" value="NZ_CP169082.1"/>
</dbReference>
<dbReference type="Proteomes" id="UP001596152">
    <property type="component" value="Unassembled WGS sequence"/>
</dbReference>
<name>A0ABW0FRQ6_9CAUL</name>
<dbReference type="Gene3D" id="3.40.1190.20">
    <property type="match status" value="1"/>
</dbReference>
<dbReference type="InterPro" id="IPR011611">
    <property type="entry name" value="PfkB_dom"/>
</dbReference>
<evidence type="ECO:0000259" key="4">
    <source>
        <dbReference type="Pfam" id="PF00294"/>
    </source>
</evidence>
<dbReference type="GO" id="GO:0016301">
    <property type="term" value="F:kinase activity"/>
    <property type="evidence" value="ECO:0007669"/>
    <property type="project" value="UniProtKB-KW"/>
</dbReference>
<dbReference type="CDD" id="cd01166">
    <property type="entry name" value="KdgK"/>
    <property type="match status" value="1"/>
</dbReference>
<dbReference type="Pfam" id="PF00294">
    <property type="entry name" value="PfkB"/>
    <property type="match status" value="1"/>
</dbReference>
<reference evidence="6" key="1">
    <citation type="journal article" date="2019" name="Int. J. Syst. Evol. Microbiol.">
        <title>The Global Catalogue of Microorganisms (GCM) 10K type strain sequencing project: providing services to taxonomists for standard genome sequencing and annotation.</title>
        <authorList>
            <consortium name="The Broad Institute Genomics Platform"/>
            <consortium name="The Broad Institute Genome Sequencing Center for Infectious Disease"/>
            <person name="Wu L."/>
            <person name="Ma J."/>
        </authorList>
    </citation>
    <scope>NUCLEOTIDE SEQUENCE [LARGE SCALE GENOMIC DNA]</scope>
    <source>
        <strain evidence="6">JCM 12125</strain>
    </source>
</reference>
<gene>
    <name evidence="5" type="ORF">ACFPIE_09295</name>
</gene>
<dbReference type="InterPro" id="IPR029056">
    <property type="entry name" value="Ribokinase-like"/>
</dbReference>
<comment type="similarity">
    <text evidence="1">Belongs to the carbohydrate kinase PfkB family.</text>
</comment>
<proteinExistence type="inferred from homology"/>
<dbReference type="PANTHER" id="PTHR43320:SF2">
    <property type="entry name" value="2-DEHYDRO-3-DEOXYGLUCONOKINASE_2-DEHYDRO-3-DEOXYGALACTONOKINASE"/>
    <property type="match status" value="1"/>
</dbReference>
<evidence type="ECO:0000256" key="2">
    <source>
        <dbReference type="ARBA" id="ARBA00022679"/>
    </source>
</evidence>
<evidence type="ECO:0000256" key="3">
    <source>
        <dbReference type="ARBA" id="ARBA00022777"/>
    </source>
</evidence>
<organism evidence="5 6">
    <name type="scientific">Brevundimonas staleyi</name>
    <dbReference type="NCBI Taxonomy" id="74326"/>
    <lineage>
        <taxon>Bacteria</taxon>
        <taxon>Pseudomonadati</taxon>
        <taxon>Pseudomonadota</taxon>
        <taxon>Alphaproteobacteria</taxon>
        <taxon>Caulobacterales</taxon>
        <taxon>Caulobacteraceae</taxon>
        <taxon>Brevundimonas</taxon>
    </lineage>
</organism>
<protein>
    <submittedName>
        <fullName evidence="5">Sugar kinase</fullName>
    </submittedName>
</protein>
<keyword evidence="6" id="KW-1185">Reference proteome</keyword>
<dbReference type="EMBL" id="JBHSLF010000018">
    <property type="protein sequence ID" value="MFC5344107.1"/>
    <property type="molecule type" value="Genomic_DNA"/>
</dbReference>
<evidence type="ECO:0000256" key="1">
    <source>
        <dbReference type="ARBA" id="ARBA00010688"/>
    </source>
</evidence>
<accession>A0ABW0FRQ6</accession>
<evidence type="ECO:0000313" key="6">
    <source>
        <dbReference type="Proteomes" id="UP001596152"/>
    </source>
</evidence>
<keyword evidence="2" id="KW-0808">Transferase</keyword>
<sequence length="336" mass="35516">MTILCFGEMLLRLTPNNDELLMQSPGLTVRPGGAEANVAVSLARFGAEAKMATVLPDNTLGHAARDEVRKHGVDTRGIAFRPGRMGLYFLTPGAVRRPSEVLYDRAGSAFVEHVDGALDWSTLLDGVEWLHLSGVTPATGPNGSAAAVKVVEAAVAAGVKVSFDGNFRGKLWSEWAGDPPGTLGKMLAGASLAFADDRDFALVLGTKFDHADPAERRRLAAKAAFAKWPTLERICCTLRVNDSVDDQTLSAVMITRDGEHHAAPIALTGVVDRVGGGDAFASGVLFGVYKGWSNDEALAFGLAAAGLKHSVPGDFNLFDEAQVRAAMAADGFDIKR</sequence>
<evidence type="ECO:0000313" key="5">
    <source>
        <dbReference type="EMBL" id="MFC5344107.1"/>
    </source>
</evidence>